<reference evidence="2 3" key="1">
    <citation type="journal article" date="2024" name="J. Plant Pathol.">
        <title>Sequence and assembly of the genome of Seiridium unicorne, isolate CBS 538.82, causal agent of cypress canker disease.</title>
        <authorList>
            <person name="Scali E."/>
            <person name="Rocca G.D."/>
            <person name="Danti R."/>
            <person name="Garbelotto M."/>
            <person name="Barberini S."/>
            <person name="Baroncelli R."/>
            <person name="Emiliani G."/>
        </authorList>
    </citation>
    <scope>NUCLEOTIDE SEQUENCE [LARGE SCALE GENOMIC DNA]</scope>
    <source>
        <strain evidence="2 3">BM-138-508</strain>
    </source>
</reference>
<keyword evidence="3" id="KW-1185">Reference proteome</keyword>
<feature type="region of interest" description="Disordered" evidence="1">
    <location>
        <begin position="26"/>
        <end position="50"/>
    </location>
</feature>
<accession>A0ABR2UIG4</accession>
<evidence type="ECO:0000313" key="2">
    <source>
        <dbReference type="EMBL" id="KAK9414270.1"/>
    </source>
</evidence>
<evidence type="ECO:0000313" key="3">
    <source>
        <dbReference type="Proteomes" id="UP001408356"/>
    </source>
</evidence>
<protein>
    <submittedName>
        <fullName evidence="2">Uncharacterized protein</fullName>
    </submittedName>
</protein>
<comment type="caution">
    <text evidence="2">The sequence shown here is derived from an EMBL/GenBank/DDBJ whole genome shotgun (WGS) entry which is preliminary data.</text>
</comment>
<sequence length="85" mass="9039">MFPRRRENRMRTAHSQLMTADDGCVLNDAKADQGPAEMGGMRMRFDGSVGGDSQQHLKPYCLFLSGQPAAIARPAVGAGQAMGGS</sequence>
<dbReference type="EMBL" id="JARVKF010000429">
    <property type="protein sequence ID" value="KAK9414270.1"/>
    <property type="molecule type" value="Genomic_DNA"/>
</dbReference>
<dbReference type="Proteomes" id="UP001408356">
    <property type="component" value="Unassembled WGS sequence"/>
</dbReference>
<proteinExistence type="predicted"/>
<gene>
    <name evidence="2" type="ORF">SUNI508_02369</name>
</gene>
<organism evidence="2 3">
    <name type="scientific">Seiridium unicorne</name>
    <dbReference type="NCBI Taxonomy" id="138068"/>
    <lineage>
        <taxon>Eukaryota</taxon>
        <taxon>Fungi</taxon>
        <taxon>Dikarya</taxon>
        <taxon>Ascomycota</taxon>
        <taxon>Pezizomycotina</taxon>
        <taxon>Sordariomycetes</taxon>
        <taxon>Xylariomycetidae</taxon>
        <taxon>Amphisphaeriales</taxon>
        <taxon>Sporocadaceae</taxon>
        <taxon>Seiridium</taxon>
    </lineage>
</organism>
<name>A0ABR2UIG4_9PEZI</name>
<evidence type="ECO:0000256" key="1">
    <source>
        <dbReference type="SAM" id="MobiDB-lite"/>
    </source>
</evidence>